<dbReference type="OrthoDB" id="6417226at2759"/>
<feature type="region of interest" description="Disordered" evidence="5">
    <location>
        <begin position="1"/>
        <end position="22"/>
    </location>
</feature>
<dbReference type="GO" id="GO:0005634">
    <property type="term" value="C:nucleus"/>
    <property type="evidence" value="ECO:0007669"/>
    <property type="project" value="UniProtKB-SubCell"/>
</dbReference>
<dbReference type="InParanoid" id="E9FTE3"/>
<dbReference type="AlphaFoldDB" id="E9FTE3"/>
<evidence type="ECO:0000256" key="2">
    <source>
        <dbReference type="ARBA" id="ARBA00022723"/>
    </source>
</evidence>
<evidence type="ECO:0000313" key="6">
    <source>
        <dbReference type="EMBL" id="EFX89653.1"/>
    </source>
</evidence>
<dbReference type="Proteomes" id="UP000000305">
    <property type="component" value="Unassembled WGS sequence"/>
</dbReference>
<evidence type="ECO:0000256" key="3">
    <source>
        <dbReference type="ARBA" id="ARBA00022737"/>
    </source>
</evidence>
<gene>
    <name evidence="6" type="ORF">DAPPUDRAFT_40221</name>
</gene>
<reference evidence="6 7" key="1">
    <citation type="journal article" date="2011" name="Science">
        <title>The ecoresponsive genome of Daphnia pulex.</title>
        <authorList>
            <person name="Colbourne J.K."/>
            <person name="Pfrender M.E."/>
            <person name="Gilbert D."/>
            <person name="Thomas W.K."/>
            <person name="Tucker A."/>
            <person name="Oakley T.H."/>
            <person name="Tokishita S."/>
            <person name="Aerts A."/>
            <person name="Arnold G.J."/>
            <person name="Basu M.K."/>
            <person name="Bauer D.J."/>
            <person name="Caceres C.E."/>
            <person name="Carmel L."/>
            <person name="Casola C."/>
            <person name="Choi J.H."/>
            <person name="Detter J.C."/>
            <person name="Dong Q."/>
            <person name="Dusheyko S."/>
            <person name="Eads B.D."/>
            <person name="Frohlich T."/>
            <person name="Geiler-Samerotte K.A."/>
            <person name="Gerlach D."/>
            <person name="Hatcher P."/>
            <person name="Jogdeo S."/>
            <person name="Krijgsveld J."/>
            <person name="Kriventseva E.V."/>
            <person name="Kultz D."/>
            <person name="Laforsch C."/>
            <person name="Lindquist E."/>
            <person name="Lopez J."/>
            <person name="Manak J.R."/>
            <person name="Muller J."/>
            <person name="Pangilinan J."/>
            <person name="Patwardhan R.P."/>
            <person name="Pitluck S."/>
            <person name="Pritham E.J."/>
            <person name="Rechtsteiner A."/>
            <person name="Rho M."/>
            <person name="Rogozin I.B."/>
            <person name="Sakarya O."/>
            <person name="Salamov A."/>
            <person name="Schaack S."/>
            <person name="Shapiro H."/>
            <person name="Shiga Y."/>
            <person name="Skalitzky C."/>
            <person name="Smith Z."/>
            <person name="Souvorov A."/>
            <person name="Sung W."/>
            <person name="Tang Z."/>
            <person name="Tsuchiya D."/>
            <person name="Tu H."/>
            <person name="Vos H."/>
            <person name="Wang M."/>
            <person name="Wolf Y.I."/>
            <person name="Yamagata H."/>
            <person name="Yamada T."/>
            <person name="Ye Y."/>
            <person name="Shaw J.R."/>
            <person name="Andrews J."/>
            <person name="Crease T.J."/>
            <person name="Tang H."/>
            <person name="Lucas S.M."/>
            <person name="Robertson H.M."/>
            <person name="Bork P."/>
            <person name="Koonin E.V."/>
            <person name="Zdobnov E.M."/>
            <person name="Grigoriev I.V."/>
            <person name="Lynch M."/>
            <person name="Boore J.L."/>
        </authorList>
    </citation>
    <scope>NUCLEOTIDE SEQUENCE [LARGE SCALE GENOMIC DNA]</scope>
</reference>
<keyword evidence="7" id="KW-1185">Reference proteome</keyword>
<dbReference type="InterPro" id="IPR051968">
    <property type="entry name" value="ZnFinger_Homeobox_TR"/>
</dbReference>
<dbReference type="KEGG" id="dpx:DAPPUDRAFT_40221"/>
<evidence type="ECO:0008006" key="8">
    <source>
        <dbReference type="Google" id="ProtNLM"/>
    </source>
</evidence>
<proteinExistence type="predicted"/>
<comment type="subcellular location">
    <subcellularLocation>
        <location evidence="1">Nucleus</location>
    </subcellularLocation>
</comment>
<evidence type="ECO:0000256" key="5">
    <source>
        <dbReference type="SAM" id="MobiDB-lite"/>
    </source>
</evidence>
<name>E9FTE3_DAPPU</name>
<organism evidence="6 7">
    <name type="scientific">Daphnia pulex</name>
    <name type="common">Water flea</name>
    <dbReference type="NCBI Taxonomy" id="6669"/>
    <lineage>
        <taxon>Eukaryota</taxon>
        <taxon>Metazoa</taxon>
        <taxon>Ecdysozoa</taxon>
        <taxon>Arthropoda</taxon>
        <taxon>Crustacea</taxon>
        <taxon>Branchiopoda</taxon>
        <taxon>Diplostraca</taxon>
        <taxon>Cladocera</taxon>
        <taxon>Anomopoda</taxon>
        <taxon>Daphniidae</taxon>
        <taxon>Daphnia</taxon>
    </lineage>
</organism>
<feature type="non-terminal residue" evidence="6">
    <location>
        <position position="98"/>
    </location>
</feature>
<dbReference type="PANTHER" id="PTHR45891:SF3">
    <property type="entry name" value="ZINC FINGER PROTEIN 2"/>
    <property type="match status" value="1"/>
</dbReference>
<keyword evidence="2" id="KW-0479">Metal-binding</keyword>
<dbReference type="GO" id="GO:0046872">
    <property type="term" value="F:metal ion binding"/>
    <property type="evidence" value="ECO:0007669"/>
    <property type="project" value="UniProtKB-KW"/>
</dbReference>
<evidence type="ECO:0000256" key="1">
    <source>
        <dbReference type="ARBA" id="ARBA00004123"/>
    </source>
</evidence>
<dbReference type="STRING" id="6669.E9FTE3"/>
<accession>E9FTE3</accession>
<keyword evidence="3" id="KW-0677">Repeat</keyword>
<sequence>MHSFRVYSARRNSDPATNPPTPAALFHSNSSVPIKPILMCFVCKLSFGLAKTLMSHATGEHGVRLDDEEKRILGQANTSAILQQVGKSKEPVISFLEP</sequence>
<evidence type="ECO:0000256" key="4">
    <source>
        <dbReference type="ARBA" id="ARBA00022833"/>
    </source>
</evidence>
<protein>
    <recommendedName>
        <fullName evidence="8">C2H2-type domain-containing protein</fullName>
    </recommendedName>
</protein>
<keyword evidence="4" id="KW-0862">Zinc</keyword>
<dbReference type="PANTHER" id="PTHR45891">
    <property type="entry name" value="ZINC FINGER HOMEOBOX PROTEIN"/>
    <property type="match status" value="1"/>
</dbReference>
<evidence type="ECO:0000313" key="7">
    <source>
        <dbReference type="Proteomes" id="UP000000305"/>
    </source>
</evidence>
<dbReference type="eggNOG" id="KOG1146">
    <property type="taxonomic scope" value="Eukaryota"/>
</dbReference>
<dbReference type="HOGENOM" id="CLU_2339454_0_0_1"/>
<dbReference type="EMBL" id="GL732524">
    <property type="protein sequence ID" value="EFX89653.1"/>
    <property type="molecule type" value="Genomic_DNA"/>
</dbReference>